<keyword evidence="14 16" id="KW-0472">Membrane</keyword>
<keyword evidence="10 16" id="KW-0520">NAD</keyword>
<keyword evidence="8 16" id="KW-1278">Translocase</keyword>
<comment type="cofactor">
    <cofactor evidence="16 17">
        <name>FMN</name>
        <dbReference type="ChEBI" id="CHEBI:58210"/>
    </cofactor>
</comment>
<evidence type="ECO:0000313" key="19">
    <source>
        <dbReference type="EMBL" id="KEQ15318.1"/>
    </source>
</evidence>
<dbReference type="InterPro" id="IPR007329">
    <property type="entry name" value="FMN-bd"/>
</dbReference>
<organism evidence="19 20">
    <name type="scientific">Endozoicomonas montiporae</name>
    <dbReference type="NCBI Taxonomy" id="1027273"/>
    <lineage>
        <taxon>Bacteria</taxon>
        <taxon>Pseudomonadati</taxon>
        <taxon>Pseudomonadota</taxon>
        <taxon>Gammaproteobacteria</taxon>
        <taxon>Oceanospirillales</taxon>
        <taxon>Endozoicomonadaceae</taxon>
        <taxon>Endozoicomonas</taxon>
    </lineage>
</organism>
<proteinExistence type="inferred from homology"/>
<evidence type="ECO:0000256" key="16">
    <source>
        <dbReference type="HAMAP-Rule" id="MF_00427"/>
    </source>
</evidence>
<dbReference type="NCBIfam" id="NF003749">
    <property type="entry name" value="PRK05346.1-5"/>
    <property type="match status" value="1"/>
</dbReference>
<comment type="catalytic activity">
    <reaction evidence="16 17">
        <text>a ubiquinone + n Na(+)(in) + NADH + H(+) = a ubiquinol + n Na(+)(out) + NAD(+)</text>
        <dbReference type="Rhea" id="RHEA:47748"/>
        <dbReference type="Rhea" id="RHEA-COMP:9565"/>
        <dbReference type="Rhea" id="RHEA-COMP:9566"/>
        <dbReference type="ChEBI" id="CHEBI:15378"/>
        <dbReference type="ChEBI" id="CHEBI:16389"/>
        <dbReference type="ChEBI" id="CHEBI:17976"/>
        <dbReference type="ChEBI" id="CHEBI:29101"/>
        <dbReference type="ChEBI" id="CHEBI:57540"/>
        <dbReference type="ChEBI" id="CHEBI:57945"/>
        <dbReference type="EC" id="7.2.1.1"/>
    </reaction>
</comment>
<dbReference type="Pfam" id="PF04205">
    <property type="entry name" value="FMN_bind"/>
    <property type="match status" value="1"/>
</dbReference>
<protein>
    <recommendedName>
        <fullName evidence="16 17">Na(+)-translocating NADH-quinone reductase subunit C</fullName>
        <shortName evidence="16 17">Na(+)-NQR subunit C</shortName>
        <shortName evidence="16 17">Na(+)-translocating NQR subunit C</shortName>
        <ecNumber evidence="16 17">7.2.1.1</ecNumber>
    </recommendedName>
    <alternativeName>
        <fullName evidence="16 17">NQR complex subunit C</fullName>
    </alternativeName>
    <alternativeName>
        <fullName evidence="16 17">NQR-1 subunit C</fullName>
    </alternativeName>
</protein>
<evidence type="ECO:0000256" key="8">
    <source>
        <dbReference type="ARBA" id="ARBA00022967"/>
    </source>
</evidence>
<dbReference type="NCBIfam" id="TIGR01938">
    <property type="entry name" value="nqrC"/>
    <property type="match status" value="1"/>
</dbReference>
<dbReference type="HAMAP" id="MF_00427">
    <property type="entry name" value="NqrC"/>
    <property type="match status" value="1"/>
</dbReference>
<gene>
    <name evidence="16" type="primary">nqrC</name>
    <name evidence="19" type="ORF">GZ77_01280</name>
</gene>
<reference evidence="19 20" key="1">
    <citation type="submission" date="2014-06" db="EMBL/GenBank/DDBJ databases">
        <title>Whole Genome Sequences of Three Symbiotic Endozoicomonas Bacteria.</title>
        <authorList>
            <person name="Neave M.J."/>
            <person name="Apprill A."/>
            <person name="Voolstra C.R."/>
        </authorList>
    </citation>
    <scope>NUCLEOTIDE SEQUENCE [LARGE SCALE GENOMIC DNA]</scope>
    <source>
        <strain evidence="19 20">LMG 24815</strain>
    </source>
</reference>
<keyword evidence="20" id="KW-1185">Reference proteome</keyword>
<evidence type="ECO:0000256" key="14">
    <source>
        <dbReference type="ARBA" id="ARBA00023136"/>
    </source>
</evidence>
<dbReference type="GO" id="GO:0016655">
    <property type="term" value="F:oxidoreductase activity, acting on NAD(P)H, quinone or similar compound as acceptor"/>
    <property type="evidence" value="ECO:0007669"/>
    <property type="project" value="UniProtKB-UniRule"/>
</dbReference>
<comment type="caution">
    <text evidence="16">Lacks conserved residue(s) required for the propagation of feature annotation.</text>
</comment>
<evidence type="ECO:0000256" key="4">
    <source>
        <dbReference type="ARBA" id="ARBA00022553"/>
    </source>
</evidence>
<keyword evidence="7 16" id="KW-0812">Transmembrane</keyword>
<evidence type="ECO:0000256" key="13">
    <source>
        <dbReference type="ARBA" id="ARBA00023075"/>
    </source>
</evidence>
<keyword evidence="6 16" id="KW-0288">FMN</keyword>
<comment type="caution">
    <text evidence="19">The sequence shown here is derived from an EMBL/GenBank/DDBJ whole genome shotgun (WGS) entry which is preliminary data.</text>
</comment>
<evidence type="ECO:0000256" key="10">
    <source>
        <dbReference type="ARBA" id="ARBA00023027"/>
    </source>
</evidence>
<keyword evidence="12 16" id="KW-0406">Ion transport</keyword>
<evidence type="ECO:0000256" key="1">
    <source>
        <dbReference type="ARBA" id="ARBA00022448"/>
    </source>
</evidence>
<dbReference type="RefSeq" id="WP_034872536.1">
    <property type="nucleotide sequence ID" value="NZ_JOKG01000001.1"/>
</dbReference>
<evidence type="ECO:0000256" key="5">
    <source>
        <dbReference type="ARBA" id="ARBA00022630"/>
    </source>
</evidence>
<accession>A0A081NA45</accession>
<keyword evidence="2 16" id="KW-1003">Cell membrane</keyword>
<keyword evidence="9 16" id="KW-1133">Transmembrane helix</keyword>
<dbReference type="PROSITE" id="PS51257">
    <property type="entry name" value="PROKAR_LIPOPROTEIN"/>
    <property type="match status" value="1"/>
</dbReference>
<evidence type="ECO:0000256" key="3">
    <source>
        <dbReference type="ARBA" id="ARBA00022519"/>
    </source>
</evidence>
<comment type="similarity">
    <text evidence="16 17">Belongs to the NqrC family.</text>
</comment>
<keyword evidence="3" id="KW-0997">Cell inner membrane</keyword>
<comment type="subunit">
    <text evidence="16 17">Composed of six subunits; NqrA, NqrB, NqrC, NqrD, NqrE and NqrF.</text>
</comment>
<evidence type="ECO:0000256" key="11">
    <source>
        <dbReference type="ARBA" id="ARBA00023053"/>
    </source>
</evidence>
<keyword evidence="13 16" id="KW-0830">Ubiquinone</keyword>
<sequence length="268" mass="28803">MSNKASNDSTKKTLLVTVLLSLACSVVVSFAAVSLKPIQDQNVVLDVQKNILSISGLAGNAKSLSADEIEKLYKNVEPRLVDLKTGKFVDASPEKIAEFDQREEAKNPATSRSLTGAEDIASINRLENVAKVYLIEKDGKTESIMLPVHGYGLWSTMYGFLALDIKDLDTVVGFGFYDQAETPGLGGEVDNPIWKGRWPGKKVYDAKGNVALHVIKGAVDPSNPKASEQIDGLAGATLTANGVSNLIQFWMGDQGFKPFLTNLKAGDA</sequence>
<keyword evidence="1 16" id="KW-0813">Transport</keyword>
<dbReference type="Proteomes" id="UP000028006">
    <property type="component" value="Unassembled WGS sequence"/>
</dbReference>
<dbReference type="GO" id="GO:0006814">
    <property type="term" value="P:sodium ion transport"/>
    <property type="evidence" value="ECO:0007669"/>
    <property type="project" value="UniProtKB-UniRule"/>
</dbReference>
<feature type="modified residue" description="FMN phosphoryl threonine" evidence="16">
    <location>
        <position position="237"/>
    </location>
</feature>
<keyword evidence="4 16" id="KW-0597">Phosphoprotein</keyword>
<dbReference type="PANTHER" id="PTHR37838:SF1">
    <property type="entry name" value="NA(+)-TRANSLOCATING NADH-QUINONE REDUCTASE SUBUNIT C"/>
    <property type="match status" value="1"/>
</dbReference>
<dbReference type="AlphaFoldDB" id="A0A081NA45"/>
<evidence type="ECO:0000313" key="20">
    <source>
        <dbReference type="Proteomes" id="UP000028006"/>
    </source>
</evidence>
<comment type="function">
    <text evidence="16">NQR complex catalyzes the reduction of ubiquinone-1 to ubiquinol by two successive reactions, coupled with the transport of Na(+) ions from the cytoplasm to the periplasm. NqrA to NqrE are probably involved in the second step, the conversion of ubisemiquinone to ubiquinol.</text>
</comment>
<evidence type="ECO:0000256" key="12">
    <source>
        <dbReference type="ARBA" id="ARBA00023065"/>
    </source>
</evidence>
<dbReference type="InterPro" id="IPR010204">
    <property type="entry name" value="NqrC"/>
</dbReference>
<dbReference type="eggNOG" id="COG2869">
    <property type="taxonomic scope" value="Bacteria"/>
</dbReference>
<evidence type="ECO:0000259" key="18">
    <source>
        <dbReference type="SMART" id="SM00900"/>
    </source>
</evidence>
<comment type="subcellular location">
    <subcellularLocation>
        <location evidence="16">Cell membrane</location>
        <topology evidence="16">Single-pass membrane protein</topology>
    </subcellularLocation>
</comment>
<dbReference type="EMBL" id="JOKG01000001">
    <property type="protein sequence ID" value="KEQ15318.1"/>
    <property type="molecule type" value="Genomic_DNA"/>
</dbReference>
<dbReference type="EC" id="7.2.1.1" evidence="16 17"/>
<feature type="domain" description="FMN-binding" evidence="18">
    <location>
        <begin position="152"/>
        <end position="254"/>
    </location>
</feature>
<evidence type="ECO:0000256" key="7">
    <source>
        <dbReference type="ARBA" id="ARBA00022692"/>
    </source>
</evidence>
<dbReference type="PANTHER" id="PTHR37838">
    <property type="entry name" value="NA(+)-TRANSLOCATING NADH-QUINONE REDUCTASE SUBUNIT C"/>
    <property type="match status" value="1"/>
</dbReference>
<dbReference type="SMART" id="SM00900">
    <property type="entry name" value="FMN_bind"/>
    <property type="match status" value="1"/>
</dbReference>
<dbReference type="GO" id="GO:0005886">
    <property type="term" value="C:plasma membrane"/>
    <property type="evidence" value="ECO:0007669"/>
    <property type="project" value="UniProtKB-SubCell"/>
</dbReference>
<evidence type="ECO:0000256" key="2">
    <source>
        <dbReference type="ARBA" id="ARBA00022475"/>
    </source>
</evidence>
<keyword evidence="15 16" id="KW-0739">Sodium transport</keyword>
<keyword evidence="11 16" id="KW-0915">Sodium</keyword>
<dbReference type="GO" id="GO:0010181">
    <property type="term" value="F:FMN binding"/>
    <property type="evidence" value="ECO:0007669"/>
    <property type="project" value="UniProtKB-UniRule"/>
</dbReference>
<evidence type="ECO:0000256" key="9">
    <source>
        <dbReference type="ARBA" id="ARBA00022989"/>
    </source>
</evidence>
<name>A0A081NA45_9GAMM</name>
<evidence type="ECO:0000256" key="15">
    <source>
        <dbReference type="ARBA" id="ARBA00023201"/>
    </source>
</evidence>
<evidence type="ECO:0000256" key="17">
    <source>
        <dbReference type="PIRNR" id="PIRNR009437"/>
    </source>
</evidence>
<evidence type="ECO:0000256" key="6">
    <source>
        <dbReference type="ARBA" id="ARBA00022643"/>
    </source>
</evidence>
<keyword evidence="5 16" id="KW-0285">Flavoprotein</keyword>
<dbReference type="PIRSF" id="PIRSF009437">
    <property type="entry name" value="NQR-1_subunit_C"/>
    <property type="match status" value="1"/>
</dbReference>